<proteinExistence type="predicted"/>
<protein>
    <recommendedName>
        <fullName evidence="3">Phosphodiesterase</fullName>
    </recommendedName>
</protein>
<evidence type="ECO:0000313" key="2">
    <source>
        <dbReference type="Proteomes" id="UP000589036"/>
    </source>
</evidence>
<dbReference type="PANTHER" id="PTHR10151">
    <property type="entry name" value="ECTONUCLEOTIDE PYROPHOSPHATASE/PHOSPHODIESTERASE"/>
    <property type="match status" value="1"/>
</dbReference>
<dbReference type="Pfam" id="PF01663">
    <property type="entry name" value="Phosphodiest"/>
    <property type="match status" value="1"/>
</dbReference>
<dbReference type="InterPro" id="IPR002591">
    <property type="entry name" value="Phosphodiest/P_Trfase"/>
</dbReference>
<evidence type="ECO:0008006" key="3">
    <source>
        <dbReference type="Google" id="ProtNLM"/>
    </source>
</evidence>
<evidence type="ECO:0000313" key="1">
    <source>
        <dbReference type="EMBL" id="NYE46454.1"/>
    </source>
</evidence>
<dbReference type="SUPFAM" id="SSF53649">
    <property type="entry name" value="Alkaline phosphatase-like"/>
    <property type="match status" value="1"/>
</dbReference>
<dbReference type="Gene3D" id="3.40.720.10">
    <property type="entry name" value="Alkaline Phosphatase, subunit A"/>
    <property type="match status" value="1"/>
</dbReference>
<dbReference type="EMBL" id="JACCCC010000001">
    <property type="protein sequence ID" value="NYE46454.1"/>
    <property type="molecule type" value="Genomic_DNA"/>
</dbReference>
<dbReference type="RefSeq" id="WP_179642555.1">
    <property type="nucleotide sequence ID" value="NZ_BAAAYY010000022.1"/>
</dbReference>
<keyword evidence="2" id="KW-1185">Reference proteome</keyword>
<sequence>MSTDTAGFETPRYGAASLADLAPSVLASLGVEGEPNALGLPPTRRACVLLVDGMGWEPLRANRGRAPFLASLLDAAGPITAGFPTTTATSLTSFGTGCAPGGHGILGYQVAVPGRDRIMNSLRWDAEIDPAVWQPRRTVYQRAEAAGVTTAYIAEGRFEGTGFSRASARGSRYVAADDITELAVKAEAALESADRGYVFVYHSDLDTYGHMFGVDSPYWRHHLGLVDRLAEQLADALPADSALYVTADHGMVDTGPDGRIDVESDPELSAGVRLLAGEARVRQVHARDGAADDVLAAWRERLAGRAVVVGRAEAVAAGWFGAVADEFLPRIGDVLALARDGVALVAPVGEPVESRLVGQHGSLTPAELRVPLLRASPAVC</sequence>
<gene>
    <name evidence="1" type="ORF">HDA32_001574</name>
</gene>
<dbReference type="GO" id="GO:0016787">
    <property type="term" value="F:hydrolase activity"/>
    <property type="evidence" value="ECO:0007669"/>
    <property type="project" value="UniProtKB-ARBA"/>
</dbReference>
<dbReference type="Proteomes" id="UP000589036">
    <property type="component" value="Unassembled WGS sequence"/>
</dbReference>
<organism evidence="1 2">
    <name type="scientific">Spinactinospora alkalitolerans</name>
    <dbReference type="NCBI Taxonomy" id="687207"/>
    <lineage>
        <taxon>Bacteria</taxon>
        <taxon>Bacillati</taxon>
        <taxon>Actinomycetota</taxon>
        <taxon>Actinomycetes</taxon>
        <taxon>Streptosporangiales</taxon>
        <taxon>Nocardiopsidaceae</taxon>
        <taxon>Spinactinospora</taxon>
    </lineage>
</organism>
<comment type="caution">
    <text evidence="1">The sequence shown here is derived from an EMBL/GenBank/DDBJ whole genome shotgun (WGS) entry which is preliminary data.</text>
</comment>
<dbReference type="AlphaFoldDB" id="A0A852TWK1"/>
<reference evidence="1 2" key="1">
    <citation type="submission" date="2020-07" db="EMBL/GenBank/DDBJ databases">
        <title>Sequencing the genomes of 1000 actinobacteria strains.</title>
        <authorList>
            <person name="Klenk H.-P."/>
        </authorList>
    </citation>
    <scope>NUCLEOTIDE SEQUENCE [LARGE SCALE GENOMIC DNA]</scope>
    <source>
        <strain evidence="1 2">CXB654</strain>
    </source>
</reference>
<dbReference type="InterPro" id="IPR017850">
    <property type="entry name" value="Alkaline_phosphatase_core_sf"/>
</dbReference>
<accession>A0A852TWK1</accession>
<dbReference type="PANTHER" id="PTHR10151:SF120">
    <property type="entry name" value="BIS(5'-ADENOSYL)-TRIPHOSPHATASE"/>
    <property type="match status" value="1"/>
</dbReference>
<name>A0A852TWK1_9ACTN</name>